<proteinExistence type="predicted"/>
<gene>
    <name evidence="1" type="ORF">C5746_02930</name>
</gene>
<dbReference type="Proteomes" id="UP000252698">
    <property type="component" value="Chromosome"/>
</dbReference>
<accession>A0A2Z5J849</accession>
<evidence type="ECO:0000313" key="2">
    <source>
        <dbReference type="Proteomes" id="UP000252698"/>
    </source>
</evidence>
<sequence>MTKRLITAWLFARLGSNGTGAFGPGKVNELVLKIGQQLVKKGAETLFGALAAVEPSNCVASSISGSRTHRAVDCPERPGRRLRLHVCPLKLHSRA</sequence>
<name>A0A2Z5J849_STRAR</name>
<dbReference type="KEGG" id="sata:C5746_02930"/>
<dbReference type="GeneID" id="95517518"/>
<dbReference type="AlphaFoldDB" id="A0A2Z5J849"/>
<dbReference type="RefSeq" id="WP_114242760.1">
    <property type="nucleotide sequence ID" value="NZ_CP027306.1"/>
</dbReference>
<evidence type="ECO:0000313" key="1">
    <source>
        <dbReference type="EMBL" id="AXE76095.1"/>
    </source>
</evidence>
<reference evidence="1 2" key="1">
    <citation type="journal article" date="2018" name="Front. Microbiol.">
        <title>Genome Sequencing of Streptomyces atratus SCSIOZH16 and Activation Production of Nocardamine via Metabolic Engineering.</title>
        <authorList>
            <person name="Li Y."/>
            <person name="Zhang C."/>
            <person name="Liu C."/>
            <person name="Ju J."/>
            <person name="Ma J."/>
        </authorList>
    </citation>
    <scope>NUCLEOTIDE SEQUENCE [LARGE SCALE GENOMIC DNA]</scope>
    <source>
        <strain evidence="1 2">SCSIO_ZH16</strain>
    </source>
</reference>
<organism evidence="1 2">
    <name type="scientific">Streptomyces atratus</name>
    <dbReference type="NCBI Taxonomy" id="1893"/>
    <lineage>
        <taxon>Bacteria</taxon>
        <taxon>Bacillati</taxon>
        <taxon>Actinomycetota</taxon>
        <taxon>Actinomycetes</taxon>
        <taxon>Kitasatosporales</taxon>
        <taxon>Streptomycetaceae</taxon>
        <taxon>Streptomyces</taxon>
    </lineage>
</organism>
<dbReference type="EMBL" id="CP027306">
    <property type="protein sequence ID" value="AXE76095.1"/>
    <property type="molecule type" value="Genomic_DNA"/>
</dbReference>
<protein>
    <submittedName>
        <fullName evidence="1">Uncharacterized protein</fullName>
    </submittedName>
</protein>